<proteinExistence type="predicted"/>
<dbReference type="AlphaFoldDB" id="A0A6M3JCK7"/>
<accession>A0A6M3JCK7</accession>
<organism evidence="1">
    <name type="scientific">viral metagenome</name>
    <dbReference type="NCBI Taxonomy" id="1070528"/>
    <lineage>
        <taxon>unclassified sequences</taxon>
        <taxon>metagenomes</taxon>
        <taxon>organismal metagenomes</taxon>
    </lineage>
</organism>
<gene>
    <name evidence="2" type="ORF">MM415A00290_0017</name>
    <name evidence="1" type="ORF">MM415B00199_0018</name>
</gene>
<name>A0A6M3JCK7_9ZZZZ</name>
<sequence length="100" mass="10850">MYQPNYDTMTGKVSGIKRTSDSASIPLCEDNTDFAAFLEWNALQPIPLDLNTIDAATIAAHEAQKEQAQVDALISQKMRDIAIADLKKEGKLTAAGAIKK</sequence>
<protein>
    <submittedName>
        <fullName evidence="1">Uncharacterized protein</fullName>
    </submittedName>
</protein>
<evidence type="ECO:0000313" key="2">
    <source>
        <dbReference type="EMBL" id="QJA83365.1"/>
    </source>
</evidence>
<reference evidence="1" key="1">
    <citation type="submission" date="2020-03" db="EMBL/GenBank/DDBJ databases">
        <title>The deep terrestrial virosphere.</title>
        <authorList>
            <person name="Holmfeldt K."/>
            <person name="Nilsson E."/>
            <person name="Simone D."/>
            <person name="Lopez-Fernandez M."/>
            <person name="Wu X."/>
            <person name="de Brujin I."/>
            <person name="Lundin D."/>
            <person name="Andersson A."/>
            <person name="Bertilsson S."/>
            <person name="Dopson M."/>
        </authorList>
    </citation>
    <scope>NUCLEOTIDE SEQUENCE</scope>
    <source>
        <strain evidence="2">MM415A00290</strain>
        <strain evidence="1">MM415B00199</strain>
    </source>
</reference>
<dbReference type="EMBL" id="MT141573">
    <property type="protein sequence ID" value="QJA67563.1"/>
    <property type="molecule type" value="Genomic_DNA"/>
</dbReference>
<evidence type="ECO:0000313" key="1">
    <source>
        <dbReference type="EMBL" id="QJA67563.1"/>
    </source>
</evidence>
<dbReference type="EMBL" id="MT142509">
    <property type="protein sequence ID" value="QJA83365.1"/>
    <property type="molecule type" value="Genomic_DNA"/>
</dbReference>